<dbReference type="AlphaFoldDB" id="A0AA39RJT2"/>
<protein>
    <submittedName>
        <fullName evidence="2">Uncharacterized protein</fullName>
    </submittedName>
</protein>
<reference evidence="2" key="1">
    <citation type="journal article" date="2022" name="Plant J.">
        <title>Strategies of tolerance reflected in two North American maple genomes.</title>
        <authorList>
            <person name="McEvoy S.L."/>
            <person name="Sezen U.U."/>
            <person name="Trouern-Trend A."/>
            <person name="McMahon S.M."/>
            <person name="Schaberg P.G."/>
            <person name="Yang J."/>
            <person name="Wegrzyn J.L."/>
            <person name="Swenson N.G."/>
        </authorList>
    </citation>
    <scope>NUCLEOTIDE SEQUENCE</scope>
    <source>
        <strain evidence="2">NS2018</strain>
    </source>
</reference>
<organism evidence="2 3">
    <name type="scientific">Acer saccharum</name>
    <name type="common">Sugar maple</name>
    <dbReference type="NCBI Taxonomy" id="4024"/>
    <lineage>
        <taxon>Eukaryota</taxon>
        <taxon>Viridiplantae</taxon>
        <taxon>Streptophyta</taxon>
        <taxon>Embryophyta</taxon>
        <taxon>Tracheophyta</taxon>
        <taxon>Spermatophyta</taxon>
        <taxon>Magnoliopsida</taxon>
        <taxon>eudicotyledons</taxon>
        <taxon>Gunneridae</taxon>
        <taxon>Pentapetalae</taxon>
        <taxon>rosids</taxon>
        <taxon>malvids</taxon>
        <taxon>Sapindales</taxon>
        <taxon>Sapindaceae</taxon>
        <taxon>Hippocastanoideae</taxon>
        <taxon>Acereae</taxon>
        <taxon>Acer</taxon>
    </lineage>
</organism>
<proteinExistence type="predicted"/>
<evidence type="ECO:0000256" key="1">
    <source>
        <dbReference type="SAM" id="MobiDB-lite"/>
    </source>
</evidence>
<accession>A0AA39RJT2</accession>
<dbReference type="PANTHER" id="PTHR31973">
    <property type="entry name" value="POLYPROTEIN, PUTATIVE-RELATED"/>
    <property type="match status" value="1"/>
</dbReference>
<evidence type="ECO:0000313" key="2">
    <source>
        <dbReference type="EMBL" id="KAK0574656.1"/>
    </source>
</evidence>
<comment type="caution">
    <text evidence="2">The sequence shown here is derived from an EMBL/GenBank/DDBJ whole genome shotgun (WGS) entry which is preliminary data.</text>
</comment>
<dbReference type="Proteomes" id="UP001168877">
    <property type="component" value="Unassembled WGS sequence"/>
</dbReference>
<evidence type="ECO:0000313" key="3">
    <source>
        <dbReference type="Proteomes" id="UP001168877"/>
    </source>
</evidence>
<feature type="compositionally biased region" description="Polar residues" evidence="1">
    <location>
        <begin position="72"/>
        <end position="101"/>
    </location>
</feature>
<sequence>MMETLGFPTVVGEKCHQEVQIPWSDEVREIDSDNQYMDVMNEFELKNVNKIHLIINFIPLKTIFSEQPELHPNSNKNSNTQPNLHPTQDQSPVPTQQPNLQPSDIVCVESSPVPSYCNTDKEAHTETDWAPTDTDWALTDIDGAYSDYSNGDQSDDLDGVHSDGMDGLFDINGSGVNEEKVVQINSDNECEGYRPSGGHAFVLGDDGRIKLENLLSTFKIDYLKDLFWPTAVSTNVAEFVKKKGDIKNASERAHQYLMDIPLELWYVHAFDTLTKIDHNTNNIVEAFNGWLNKYRKLPMLTMLETVRRKLMKRIHERFEAAMFWESNMPPTVNKKL</sequence>
<name>A0AA39RJT2_ACESA</name>
<reference evidence="2" key="2">
    <citation type="submission" date="2023-06" db="EMBL/GenBank/DDBJ databases">
        <authorList>
            <person name="Swenson N.G."/>
            <person name="Wegrzyn J.L."/>
            <person name="Mcevoy S.L."/>
        </authorList>
    </citation>
    <scope>NUCLEOTIDE SEQUENCE</scope>
    <source>
        <strain evidence="2">NS2018</strain>
        <tissue evidence="2">Leaf</tissue>
    </source>
</reference>
<keyword evidence="3" id="KW-1185">Reference proteome</keyword>
<dbReference type="EMBL" id="JAUESC010000387">
    <property type="protein sequence ID" value="KAK0574656.1"/>
    <property type="molecule type" value="Genomic_DNA"/>
</dbReference>
<feature type="region of interest" description="Disordered" evidence="1">
    <location>
        <begin position="68"/>
        <end position="101"/>
    </location>
</feature>
<dbReference type="PANTHER" id="PTHR31973:SF187">
    <property type="entry name" value="MUTATOR TRANSPOSASE MUDRA PROTEIN"/>
    <property type="match status" value="1"/>
</dbReference>
<gene>
    <name evidence="2" type="ORF">LWI29_026811</name>
</gene>